<dbReference type="Proteomes" id="UP000295710">
    <property type="component" value="Unassembled WGS sequence"/>
</dbReference>
<evidence type="ECO:0000256" key="9">
    <source>
        <dbReference type="PROSITE-ProRule" id="PRU01091"/>
    </source>
</evidence>
<dbReference type="Gene3D" id="1.10.10.10">
    <property type="entry name" value="Winged helix-like DNA-binding domain superfamily/Winged helix DNA-binding domain"/>
    <property type="match status" value="1"/>
</dbReference>
<evidence type="ECO:0000256" key="2">
    <source>
        <dbReference type="ARBA" id="ARBA00022553"/>
    </source>
</evidence>
<evidence type="ECO:0000256" key="4">
    <source>
        <dbReference type="ARBA" id="ARBA00023015"/>
    </source>
</evidence>
<evidence type="ECO:0000313" key="13">
    <source>
        <dbReference type="Proteomes" id="UP000295710"/>
    </source>
</evidence>
<keyword evidence="5 9" id="KW-0238">DNA-binding</keyword>
<dbReference type="InterPro" id="IPR016032">
    <property type="entry name" value="Sig_transdc_resp-reg_C-effctor"/>
</dbReference>
<dbReference type="SUPFAM" id="SSF46894">
    <property type="entry name" value="C-terminal effector domain of the bipartite response regulators"/>
    <property type="match status" value="1"/>
</dbReference>
<sequence>MRILLIEDDLDLCEAVRCHLIKDNYEADICTTGTDALFYASQQAYDAIILDRMLPGVDGMTILQSIRRSGIQTPIILATAMNDISDRIDGLDAGADDYIVKPFDVLELMARVRALTRRPAALIPSRSFSCGDLKLCKEKHSISCRGQMLSLSKREADLFEYFIKNAGQTLPRPLILTHVWGPDTEVEDGNLDNYIHFLRKRLKALGSRTRIVTVHGVGYRMEEADDS</sequence>
<keyword evidence="2 8" id="KW-0597">Phosphoprotein</keyword>
<evidence type="ECO:0000259" key="10">
    <source>
        <dbReference type="PROSITE" id="PS50110"/>
    </source>
</evidence>
<evidence type="ECO:0000256" key="3">
    <source>
        <dbReference type="ARBA" id="ARBA00023012"/>
    </source>
</evidence>
<organism evidence="12 13">
    <name type="scientific">Extibacter muris</name>
    <dbReference type="NCBI Taxonomy" id="1796622"/>
    <lineage>
        <taxon>Bacteria</taxon>
        <taxon>Bacillati</taxon>
        <taxon>Bacillota</taxon>
        <taxon>Clostridia</taxon>
        <taxon>Lachnospirales</taxon>
        <taxon>Lachnospiraceae</taxon>
        <taxon>Extibacter</taxon>
    </lineage>
</organism>
<dbReference type="PROSITE" id="PS51755">
    <property type="entry name" value="OMPR_PHOB"/>
    <property type="match status" value="1"/>
</dbReference>
<evidence type="ECO:0000256" key="5">
    <source>
        <dbReference type="ARBA" id="ARBA00023125"/>
    </source>
</evidence>
<dbReference type="InterPro" id="IPR001789">
    <property type="entry name" value="Sig_transdc_resp-reg_receiver"/>
</dbReference>
<dbReference type="EMBL" id="SMMX01000001">
    <property type="protein sequence ID" value="TDA23518.1"/>
    <property type="molecule type" value="Genomic_DNA"/>
</dbReference>
<dbReference type="Pfam" id="PF00486">
    <property type="entry name" value="Trans_reg_C"/>
    <property type="match status" value="1"/>
</dbReference>
<dbReference type="PANTHER" id="PTHR48111">
    <property type="entry name" value="REGULATOR OF RPOS"/>
    <property type="match status" value="1"/>
</dbReference>
<dbReference type="GO" id="GO:0032993">
    <property type="term" value="C:protein-DNA complex"/>
    <property type="evidence" value="ECO:0007669"/>
    <property type="project" value="TreeGrafter"/>
</dbReference>
<proteinExistence type="predicted"/>
<evidence type="ECO:0000256" key="6">
    <source>
        <dbReference type="ARBA" id="ARBA00023163"/>
    </source>
</evidence>
<reference evidence="12 13" key="1">
    <citation type="journal article" date="2016" name="Nat. Microbiol.">
        <title>The Mouse Intestinal Bacterial Collection (miBC) provides host-specific insight into cultured diversity and functional potential of the gut microbiota.</title>
        <authorList>
            <person name="Lagkouvardos I."/>
            <person name="Pukall R."/>
            <person name="Abt B."/>
            <person name="Foesel B.U."/>
            <person name="Meier-Kolthoff J.P."/>
            <person name="Kumar N."/>
            <person name="Bresciani A."/>
            <person name="Martinez I."/>
            <person name="Just S."/>
            <person name="Ziegler C."/>
            <person name="Brugiroux S."/>
            <person name="Garzetti D."/>
            <person name="Wenning M."/>
            <person name="Bui T.P."/>
            <person name="Wang J."/>
            <person name="Hugenholtz F."/>
            <person name="Plugge C.M."/>
            <person name="Peterson D.A."/>
            <person name="Hornef M.W."/>
            <person name="Baines J.F."/>
            <person name="Smidt H."/>
            <person name="Walter J."/>
            <person name="Kristiansen K."/>
            <person name="Nielsen H.B."/>
            <person name="Haller D."/>
            <person name="Overmann J."/>
            <person name="Stecher B."/>
            <person name="Clavel T."/>
        </authorList>
    </citation>
    <scope>NUCLEOTIDE SEQUENCE [LARGE SCALE GENOMIC DNA]</scope>
    <source>
        <strain evidence="12 13">DSM 28560</strain>
    </source>
</reference>
<dbReference type="SUPFAM" id="SSF52172">
    <property type="entry name" value="CheY-like"/>
    <property type="match status" value="1"/>
</dbReference>
<dbReference type="RefSeq" id="WP_132274536.1">
    <property type="nucleotide sequence ID" value="NZ_JAOBST010000027.1"/>
</dbReference>
<dbReference type="InterPro" id="IPR039420">
    <property type="entry name" value="WalR-like"/>
</dbReference>
<dbReference type="Gene3D" id="6.10.250.690">
    <property type="match status" value="1"/>
</dbReference>
<protein>
    <recommendedName>
        <fullName evidence="1">Stage 0 sporulation protein A homolog</fullName>
    </recommendedName>
</protein>
<dbReference type="InterPro" id="IPR036388">
    <property type="entry name" value="WH-like_DNA-bd_sf"/>
</dbReference>
<dbReference type="GO" id="GO:0006355">
    <property type="term" value="P:regulation of DNA-templated transcription"/>
    <property type="evidence" value="ECO:0007669"/>
    <property type="project" value="InterPro"/>
</dbReference>
<dbReference type="SMART" id="SM00862">
    <property type="entry name" value="Trans_reg_C"/>
    <property type="match status" value="1"/>
</dbReference>
<comment type="caution">
    <text evidence="12">The sequence shown here is derived from an EMBL/GenBank/DDBJ whole genome shotgun (WGS) entry which is preliminary data.</text>
</comment>
<dbReference type="GO" id="GO:0005829">
    <property type="term" value="C:cytosol"/>
    <property type="evidence" value="ECO:0007669"/>
    <property type="project" value="TreeGrafter"/>
</dbReference>
<evidence type="ECO:0000313" key="12">
    <source>
        <dbReference type="EMBL" id="TDA23518.1"/>
    </source>
</evidence>
<dbReference type="InterPro" id="IPR001867">
    <property type="entry name" value="OmpR/PhoB-type_DNA-bd"/>
</dbReference>
<keyword evidence="3" id="KW-0902">Two-component regulatory system</keyword>
<evidence type="ECO:0000256" key="7">
    <source>
        <dbReference type="ARBA" id="ARBA00024867"/>
    </source>
</evidence>
<name>A0A4R4FJ24_9FIRM</name>
<dbReference type="Pfam" id="PF00072">
    <property type="entry name" value="Response_reg"/>
    <property type="match status" value="1"/>
</dbReference>
<gene>
    <name evidence="12" type="ORF">E1963_01665</name>
</gene>
<evidence type="ECO:0000256" key="8">
    <source>
        <dbReference type="PROSITE-ProRule" id="PRU00169"/>
    </source>
</evidence>
<dbReference type="SMART" id="SM00448">
    <property type="entry name" value="REC"/>
    <property type="match status" value="1"/>
</dbReference>
<evidence type="ECO:0000259" key="11">
    <source>
        <dbReference type="PROSITE" id="PS51755"/>
    </source>
</evidence>
<dbReference type="CDD" id="cd00383">
    <property type="entry name" value="trans_reg_C"/>
    <property type="match status" value="1"/>
</dbReference>
<feature type="domain" description="OmpR/PhoB-type" evidence="11">
    <location>
        <begin position="125"/>
        <end position="223"/>
    </location>
</feature>
<dbReference type="AlphaFoldDB" id="A0A4R4FJ24"/>
<keyword evidence="4" id="KW-0805">Transcription regulation</keyword>
<keyword evidence="13" id="KW-1185">Reference proteome</keyword>
<accession>A0A4R4FJ24</accession>
<dbReference type="PROSITE" id="PS50110">
    <property type="entry name" value="RESPONSE_REGULATORY"/>
    <property type="match status" value="1"/>
</dbReference>
<evidence type="ECO:0000256" key="1">
    <source>
        <dbReference type="ARBA" id="ARBA00018672"/>
    </source>
</evidence>
<dbReference type="Gene3D" id="3.40.50.2300">
    <property type="match status" value="1"/>
</dbReference>
<dbReference type="PANTHER" id="PTHR48111:SF22">
    <property type="entry name" value="REGULATOR OF RPOS"/>
    <property type="match status" value="1"/>
</dbReference>
<feature type="domain" description="Response regulatory" evidence="10">
    <location>
        <begin position="2"/>
        <end position="116"/>
    </location>
</feature>
<dbReference type="GO" id="GO:0000156">
    <property type="term" value="F:phosphorelay response regulator activity"/>
    <property type="evidence" value="ECO:0007669"/>
    <property type="project" value="TreeGrafter"/>
</dbReference>
<feature type="modified residue" description="4-aspartylphosphate" evidence="8">
    <location>
        <position position="51"/>
    </location>
</feature>
<dbReference type="GO" id="GO:0000976">
    <property type="term" value="F:transcription cis-regulatory region binding"/>
    <property type="evidence" value="ECO:0007669"/>
    <property type="project" value="TreeGrafter"/>
</dbReference>
<feature type="DNA-binding region" description="OmpR/PhoB-type" evidence="9">
    <location>
        <begin position="125"/>
        <end position="223"/>
    </location>
</feature>
<dbReference type="InterPro" id="IPR011006">
    <property type="entry name" value="CheY-like_superfamily"/>
</dbReference>
<comment type="function">
    <text evidence="7">May play the central regulatory role in sporulation. It may be an element of the effector pathway responsible for the activation of sporulation genes in response to nutritional stress. Spo0A may act in concert with spo0H (a sigma factor) to control the expression of some genes that are critical to the sporulation process.</text>
</comment>
<keyword evidence="6" id="KW-0804">Transcription</keyword>